<dbReference type="EMBL" id="MN850603">
    <property type="protein sequence ID" value="QHR70058.1"/>
    <property type="molecule type" value="Genomic_DNA"/>
</dbReference>
<reference evidence="2" key="1">
    <citation type="submission" date="2019-12" db="EMBL/GenBank/DDBJ databases">
        <authorList>
            <person name="Olsen N.S."/>
            <person name="Junco L.M.F."/>
            <person name="Kot W."/>
            <person name="Hansen L.H."/>
        </authorList>
    </citation>
    <scope>NUCLEOTIDE SEQUENCE [LARGE SCALE GENOMIC DNA]</scope>
</reference>
<evidence type="ECO:0000313" key="1">
    <source>
        <dbReference type="EMBL" id="QHR70058.1"/>
    </source>
</evidence>
<gene>
    <name evidence="1" type="ORF">pinkbiff_63</name>
</gene>
<keyword evidence="2" id="KW-1185">Reference proteome</keyword>
<evidence type="ECO:0000313" key="2">
    <source>
        <dbReference type="Proteomes" id="UP000464760"/>
    </source>
</evidence>
<accession>A0A6B9X1V6</accession>
<dbReference type="Proteomes" id="UP000464760">
    <property type="component" value="Segment"/>
</dbReference>
<proteinExistence type="predicted"/>
<protein>
    <submittedName>
        <fullName evidence="1">Uncharacterized protein</fullName>
    </submittedName>
</protein>
<name>A0A6B9X1V6_9CAUD</name>
<organism evidence="1 2">
    <name type="scientific">Escherichia phage pinkbiff</name>
    <dbReference type="NCBI Taxonomy" id="2696440"/>
    <lineage>
        <taxon>Viruses</taxon>
        <taxon>Duplodnaviria</taxon>
        <taxon>Heunggongvirae</taxon>
        <taxon>Uroviricota</taxon>
        <taxon>Caudoviricetes</taxon>
        <taxon>Andersonviridae</taxon>
        <taxon>Ounavirinae</taxon>
        <taxon>Felixounavirus</taxon>
        <taxon>Felixounavirus pinkbiff</taxon>
        <taxon>Felixounavirus Alf5</taxon>
    </lineage>
</organism>
<sequence length="83" mass="9114">MTSPPLNKTLKLGDSKMAIINGLTIETTHIKDIKAGDVVLFHGVEKTVTAKDITEDSFMGRSLFGDSYCLGYRAVLKVVKNNR</sequence>